<dbReference type="eggNOG" id="KOG4658">
    <property type="taxonomic scope" value="Eukaryota"/>
</dbReference>
<comment type="similarity">
    <text evidence="1">Belongs to the disease resistance NB-LRR family.</text>
</comment>
<dbReference type="KEGG" id="obr:102709972"/>
<evidence type="ECO:0000256" key="3">
    <source>
        <dbReference type="ARBA" id="ARBA00022737"/>
    </source>
</evidence>
<name>J3N9Y4_ORYBR</name>
<dbReference type="Pfam" id="PF18052">
    <property type="entry name" value="Rx_N"/>
    <property type="match status" value="1"/>
</dbReference>
<dbReference type="Proteomes" id="UP000006038">
    <property type="component" value="Chromosome 11"/>
</dbReference>
<dbReference type="PANTHER" id="PTHR23155">
    <property type="entry name" value="DISEASE RESISTANCE PROTEIN RP"/>
    <property type="match status" value="1"/>
</dbReference>
<dbReference type="FunFam" id="1.10.10.10:FF:000322">
    <property type="entry name" value="Probable disease resistance protein At1g63360"/>
    <property type="match status" value="1"/>
</dbReference>
<keyword evidence="2" id="KW-0433">Leucine-rich repeat</keyword>
<reference evidence="12" key="2">
    <citation type="submission" date="2013-04" db="UniProtKB">
        <authorList>
            <consortium name="EnsemblPlants"/>
        </authorList>
    </citation>
    <scope>IDENTIFICATION</scope>
</reference>
<dbReference type="OMA" id="FSTKLHM"/>
<dbReference type="GO" id="GO:0009626">
    <property type="term" value="P:plant-type hypersensitive response"/>
    <property type="evidence" value="ECO:0007669"/>
    <property type="project" value="UniProtKB-ARBA"/>
</dbReference>
<dbReference type="Gene3D" id="1.20.5.4130">
    <property type="match status" value="1"/>
</dbReference>
<dbReference type="GO" id="GO:0043531">
    <property type="term" value="F:ADP binding"/>
    <property type="evidence" value="ECO:0007669"/>
    <property type="project" value="InterPro"/>
</dbReference>
<evidence type="ECO:0000259" key="10">
    <source>
        <dbReference type="Pfam" id="PF23559"/>
    </source>
</evidence>
<evidence type="ECO:0000256" key="6">
    <source>
        <dbReference type="ARBA" id="ARBA00023054"/>
    </source>
</evidence>
<evidence type="ECO:0000256" key="4">
    <source>
        <dbReference type="ARBA" id="ARBA00022741"/>
    </source>
</evidence>
<evidence type="ECO:0000259" key="11">
    <source>
        <dbReference type="Pfam" id="PF23598"/>
    </source>
</evidence>
<keyword evidence="3" id="KW-0677">Repeat</keyword>
<sequence length="923" mass="105071">MAELVASLARGAVDSLLGRLGSMSTDEARLLGGHVRRDVQFIKDEMEMMDAFLLLLLRQQAGSLDRHHHNQCTPWIKKATELAGDCRDCAEQYAHFVAARPPSRSLLLGHLRRVSRLVRSLPVRHRLAVQIQDIKVRLGELNRRRKTYDISVSPSSYRPPERDDAGDQEDEAAWRRHLASGEPPADLKNTVDELVRWLMEDQRAGLRIIPVVGICVDASWTIADRVYRHSSVTSMFDCKAWITVRDVQSPLQILRDILCQLALPLNKFRSEMIGWKEEELVHKFRCYLRGKIFLLVLHDVRDESIWSQIEHAFPDDSCAGSAIIITTGDDRVADSLSTYQIFNPDSSGYVLNFYLGKAIALLKHENEKSLRQILPCMLVHLEPEILFMKMLLRYLYYESHAMFRLRDALQHTSSLHDYWPKKMVFLCYNYLPDKYRSCMLYLSIFPPGYSIRRTSLVRRWVVEGLITDKQESSALEQADQCFDALVGRLILCPSDTDSLGKVRACTVPELVHDALTDLIARESNITPVDTVLVPPELARHLSIRFSMKMHMSPSEPINNILTFLKSLPSSSLLGLLKVLDLDGCKGLKRHHLKNICGIYLLKYLSLRGTDVTTLPKQIENLIYLETLDIRQTKISAFPGKSLVLPMLKHLFSGHTACPSKDIIRKQESFSTIHIPHQIGRMRNMEILSYVEVSHGRMELIDVNQLLKLRKLGVVMNDTDEDGFDHLIQVICRLHKCLRSLSIWIRPSSADHVSKALDMSMMDSTPLEFLESLAISGIKIGLPPWIEHLHQLTKVTLRDTSLTESAIHVLGKLVGLRYLRLRHRSYAHGDLAISGREFKSLQFLLIEDSDIVSIRFDEGAAPRLERMVWRFTIMNSLVGVGHLLSIRELQLEGDCNLDKIGVIQNDIKAHPNGPSLKHIPAAEN</sequence>
<keyword evidence="4" id="KW-0547">Nucleotide-binding</keyword>
<feature type="domain" description="Disease resistance R13L4/SHOC-2-like LRR" evidence="11">
    <location>
        <begin position="565"/>
        <end position="914"/>
    </location>
</feature>
<evidence type="ECO:0000256" key="1">
    <source>
        <dbReference type="ARBA" id="ARBA00008894"/>
    </source>
</evidence>
<dbReference type="InterPro" id="IPR002182">
    <property type="entry name" value="NB-ARC"/>
</dbReference>
<evidence type="ECO:0000313" key="12">
    <source>
        <dbReference type="EnsemblPlants" id="OB11G26200.1"/>
    </source>
</evidence>
<dbReference type="Pfam" id="PF23598">
    <property type="entry name" value="LRR_14"/>
    <property type="match status" value="1"/>
</dbReference>
<keyword evidence="6" id="KW-0175">Coiled coil</keyword>
<dbReference type="InterPro" id="IPR041118">
    <property type="entry name" value="Rx_N"/>
</dbReference>
<dbReference type="InterPro" id="IPR027417">
    <property type="entry name" value="P-loop_NTPase"/>
</dbReference>
<dbReference type="SUPFAM" id="SSF52540">
    <property type="entry name" value="P-loop containing nucleoside triphosphate hydrolases"/>
    <property type="match status" value="1"/>
</dbReference>
<dbReference type="PANTHER" id="PTHR23155:SF1062">
    <property type="entry name" value="OS11G0579400 PROTEIN"/>
    <property type="match status" value="1"/>
</dbReference>
<dbReference type="Pfam" id="PF23559">
    <property type="entry name" value="WHD_DRP"/>
    <property type="match status" value="1"/>
</dbReference>
<dbReference type="GeneID" id="102709972"/>
<keyword evidence="13" id="KW-1185">Reference proteome</keyword>
<proteinExistence type="inferred from homology"/>
<dbReference type="InterPro" id="IPR058922">
    <property type="entry name" value="WHD_DRP"/>
</dbReference>
<protein>
    <recommendedName>
        <fullName evidence="14">Rx N-terminal domain-containing protein</fullName>
    </recommendedName>
</protein>
<evidence type="ECO:0000256" key="2">
    <source>
        <dbReference type="ARBA" id="ARBA00022614"/>
    </source>
</evidence>
<dbReference type="Gene3D" id="3.40.50.300">
    <property type="entry name" value="P-loop containing nucleotide triphosphate hydrolases"/>
    <property type="match status" value="1"/>
</dbReference>
<dbReference type="InterPro" id="IPR044974">
    <property type="entry name" value="Disease_R_plants"/>
</dbReference>
<gene>
    <name evidence="12" type="primary">LOC102709972</name>
</gene>
<dbReference type="RefSeq" id="XP_015697734.1">
    <property type="nucleotide sequence ID" value="XM_015842248.1"/>
</dbReference>
<feature type="domain" description="NB-ARC" evidence="8">
    <location>
        <begin position="188"/>
        <end position="338"/>
    </location>
</feature>
<evidence type="ECO:0000259" key="9">
    <source>
        <dbReference type="Pfam" id="PF18052"/>
    </source>
</evidence>
<dbReference type="SUPFAM" id="SSF52047">
    <property type="entry name" value="RNI-like"/>
    <property type="match status" value="1"/>
</dbReference>
<dbReference type="Pfam" id="PF00931">
    <property type="entry name" value="NB-ARC"/>
    <property type="match status" value="1"/>
</dbReference>
<evidence type="ECO:0000256" key="5">
    <source>
        <dbReference type="ARBA" id="ARBA00022821"/>
    </source>
</evidence>
<dbReference type="GO" id="GO:0002758">
    <property type="term" value="P:innate immune response-activating signaling pathway"/>
    <property type="evidence" value="ECO:0007669"/>
    <property type="project" value="UniProtKB-ARBA"/>
</dbReference>
<feature type="domain" description="Disease resistance protein winged helix" evidence="10">
    <location>
        <begin position="444"/>
        <end position="513"/>
    </location>
</feature>
<dbReference type="EnsemblPlants" id="OB11G26200.1">
    <property type="protein sequence ID" value="OB11G26200.1"/>
    <property type="gene ID" value="OB11G26200"/>
</dbReference>
<dbReference type="Gene3D" id="3.80.10.10">
    <property type="entry name" value="Ribonuclease Inhibitor"/>
    <property type="match status" value="1"/>
</dbReference>
<dbReference type="OrthoDB" id="661671at2759"/>
<evidence type="ECO:0000313" key="13">
    <source>
        <dbReference type="Proteomes" id="UP000006038"/>
    </source>
</evidence>
<dbReference type="InterPro" id="IPR032675">
    <property type="entry name" value="LRR_dom_sf"/>
</dbReference>
<dbReference type="InterPro" id="IPR036388">
    <property type="entry name" value="WH-like_DNA-bd_sf"/>
</dbReference>
<feature type="domain" description="Disease resistance N-terminal" evidence="9">
    <location>
        <begin position="12"/>
        <end position="102"/>
    </location>
</feature>
<dbReference type="GO" id="GO:0042742">
    <property type="term" value="P:defense response to bacterium"/>
    <property type="evidence" value="ECO:0007669"/>
    <property type="project" value="UniProtKB-ARBA"/>
</dbReference>
<dbReference type="HOGENOM" id="CLU_000837_7_1_1"/>
<dbReference type="STRING" id="4533.J3N9Y4"/>
<dbReference type="InterPro" id="IPR038005">
    <property type="entry name" value="RX-like_CC"/>
</dbReference>
<feature type="region of interest" description="Disordered" evidence="7">
    <location>
        <begin position="151"/>
        <end position="172"/>
    </location>
</feature>
<reference evidence="12" key="1">
    <citation type="journal article" date="2013" name="Nat. Commun.">
        <title>Whole-genome sequencing of Oryza brachyantha reveals mechanisms underlying Oryza genome evolution.</title>
        <authorList>
            <person name="Chen J."/>
            <person name="Huang Q."/>
            <person name="Gao D."/>
            <person name="Wang J."/>
            <person name="Lang Y."/>
            <person name="Liu T."/>
            <person name="Li B."/>
            <person name="Bai Z."/>
            <person name="Luis Goicoechea J."/>
            <person name="Liang C."/>
            <person name="Chen C."/>
            <person name="Zhang W."/>
            <person name="Sun S."/>
            <person name="Liao Y."/>
            <person name="Zhang X."/>
            <person name="Yang L."/>
            <person name="Song C."/>
            <person name="Wang M."/>
            <person name="Shi J."/>
            <person name="Liu G."/>
            <person name="Liu J."/>
            <person name="Zhou H."/>
            <person name="Zhou W."/>
            <person name="Yu Q."/>
            <person name="An N."/>
            <person name="Chen Y."/>
            <person name="Cai Q."/>
            <person name="Wang B."/>
            <person name="Liu B."/>
            <person name="Min J."/>
            <person name="Huang Y."/>
            <person name="Wu H."/>
            <person name="Li Z."/>
            <person name="Zhang Y."/>
            <person name="Yin Y."/>
            <person name="Song W."/>
            <person name="Jiang J."/>
            <person name="Jackson S.A."/>
            <person name="Wing R.A."/>
            <person name="Wang J."/>
            <person name="Chen M."/>
        </authorList>
    </citation>
    <scope>NUCLEOTIDE SEQUENCE [LARGE SCALE GENOMIC DNA]</scope>
    <source>
        <strain evidence="12">cv. IRGC 101232</strain>
    </source>
</reference>
<dbReference type="InterPro" id="IPR055414">
    <property type="entry name" value="LRR_R13L4/SHOC2-like"/>
</dbReference>
<keyword evidence="5" id="KW-0611">Plant defense</keyword>
<dbReference type="AlphaFoldDB" id="J3N9Y4"/>
<evidence type="ECO:0000259" key="8">
    <source>
        <dbReference type="Pfam" id="PF00931"/>
    </source>
</evidence>
<organism evidence="12">
    <name type="scientific">Oryza brachyantha</name>
    <name type="common">malo sina</name>
    <dbReference type="NCBI Taxonomy" id="4533"/>
    <lineage>
        <taxon>Eukaryota</taxon>
        <taxon>Viridiplantae</taxon>
        <taxon>Streptophyta</taxon>
        <taxon>Embryophyta</taxon>
        <taxon>Tracheophyta</taxon>
        <taxon>Spermatophyta</taxon>
        <taxon>Magnoliopsida</taxon>
        <taxon>Liliopsida</taxon>
        <taxon>Poales</taxon>
        <taxon>Poaceae</taxon>
        <taxon>BOP clade</taxon>
        <taxon>Oryzoideae</taxon>
        <taxon>Oryzeae</taxon>
        <taxon>Oryzinae</taxon>
        <taxon>Oryza</taxon>
    </lineage>
</organism>
<accession>J3N9Y4</accession>
<dbReference type="CDD" id="cd14798">
    <property type="entry name" value="RX-CC_like"/>
    <property type="match status" value="1"/>
</dbReference>
<evidence type="ECO:0000256" key="7">
    <source>
        <dbReference type="SAM" id="MobiDB-lite"/>
    </source>
</evidence>
<evidence type="ECO:0008006" key="14">
    <source>
        <dbReference type="Google" id="ProtNLM"/>
    </source>
</evidence>
<dbReference type="Gene3D" id="1.10.10.10">
    <property type="entry name" value="Winged helix-like DNA-binding domain superfamily/Winged helix DNA-binding domain"/>
    <property type="match status" value="1"/>
</dbReference>
<dbReference type="Gramene" id="OB11G26200.1">
    <property type="protein sequence ID" value="OB11G26200.1"/>
    <property type="gene ID" value="OB11G26200"/>
</dbReference>